<dbReference type="Proteomes" id="UP001365542">
    <property type="component" value="Unassembled WGS sequence"/>
</dbReference>
<keyword evidence="3" id="KW-1185">Reference proteome</keyword>
<gene>
    <name evidence="2" type="ORF">TWF694_004460</name>
</gene>
<proteinExistence type="predicted"/>
<evidence type="ECO:0000313" key="3">
    <source>
        <dbReference type="Proteomes" id="UP001365542"/>
    </source>
</evidence>
<feature type="signal peptide" evidence="1">
    <location>
        <begin position="1"/>
        <end position="18"/>
    </location>
</feature>
<comment type="caution">
    <text evidence="2">The sequence shown here is derived from an EMBL/GenBank/DDBJ whole genome shotgun (WGS) entry which is preliminary data.</text>
</comment>
<reference evidence="2 3" key="1">
    <citation type="submission" date="2019-10" db="EMBL/GenBank/DDBJ databases">
        <authorList>
            <person name="Palmer J.M."/>
        </authorList>
    </citation>
    <scope>NUCLEOTIDE SEQUENCE [LARGE SCALE GENOMIC DNA]</scope>
    <source>
        <strain evidence="2 3">TWF694</strain>
    </source>
</reference>
<accession>A0AAV9WVC7</accession>
<sequence>MKFSISAVVFALALSVQASPNPIPDPAVTPTPTIGVLCPVASCGTRTVTIGPPRYCAAVECPAIACPLLIRVTEVPCCCKNAKLPVTVTTQRCCPTCVIPTETLYACPVTVTAEPTA</sequence>
<evidence type="ECO:0000313" key="2">
    <source>
        <dbReference type="EMBL" id="KAK6527472.1"/>
    </source>
</evidence>
<feature type="chain" id="PRO_5043586659" evidence="1">
    <location>
        <begin position="19"/>
        <end position="117"/>
    </location>
</feature>
<dbReference type="AlphaFoldDB" id="A0AAV9WVC7"/>
<keyword evidence="1" id="KW-0732">Signal</keyword>
<protein>
    <submittedName>
        <fullName evidence="2">Uncharacterized protein</fullName>
    </submittedName>
</protein>
<evidence type="ECO:0000256" key="1">
    <source>
        <dbReference type="SAM" id="SignalP"/>
    </source>
</evidence>
<organism evidence="2 3">
    <name type="scientific">Orbilia ellipsospora</name>
    <dbReference type="NCBI Taxonomy" id="2528407"/>
    <lineage>
        <taxon>Eukaryota</taxon>
        <taxon>Fungi</taxon>
        <taxon>Dikarya</taxon>
        <taxon>Ascomycota</taxon>
        <taxon>Pezizomycotina</taxon>
        <taxon>Orbiliomycetes</taxon>
        <taxon>Orbiliales</taxon>
        <taxon>Orbiliaceae</taxon>
        <taxon>Orbilia</taxon>
    </lineage>
</organism>
<dbReference type="EMBL" id="JAVHJO010000015">
    <property type="protein sequence ID" value="KAK6527472.1"/>
    <property type="molecule type" value="Genomic_DNA"/>
</dbReference>
<name>A0AAV9WVC7_9PEZI</name>